<evidence type="ECO:0000256" key="1">
    <source>
        <dbReference type="SAM" id="Phobius"/>
    </source>
</evidence>
<dbReference type="Pfam" id="PF12650">
    <property type="entry name" value="DUF3784"/>
    <property type="match status" value="1"/>
</dbReference>
<protein>
    <submittedName>
        <fullName evidence="2">DUF3784 domain-containing protein</fullName>
    </submittedName>
</protein>
<evidence type="ECO:0000313" key="5">
    <source>
        <dbReference type="Proteomes" id="UP000323567"/>
    </source>
</evidence>
<accession>A0A5B3GEE6</accession>
<dbReference type="Proteomes" id="UP000322658">
    <property type="component" value="Unassembled WGS sequence"/>
</dbReference>
<gene>
    <name evidence="3" type="ORF">F2Y07_04665</name>
    <name evidence="2" type="ORF">F2Y13_00970</name>
</gene>
<comment type="caution">
    <text evidence="2">The sequence shown here is derived from an EMBL/GenBank/DDBJ whole genome shotgun (WGS) entry which is preliminary data.</text>
</comment>
<evidence type="ECO:0000313" key="2">
    <source>
        <dbReference type="EMBL" id="KAA2372073.1"/>
    </source>
</evidence>
<feature type="transmembrane region" description="Helical" evidence="1">
    <location>
        <begin position="77"/>
        <end position="95"/>
    </location>
</feature>
<evidence type="ECO:0000313" key="3">
    <source>
        <dbReference type="EMBL" id="KAA2376771.1"/>
    </source>
</evidence>
<dbReference type="RefSeq" id="WP_015546975.1">
    <property type="nucleotide sequence ID" value="NZ_AP031448.1"/>
</dbReference>
<name>A0A5B3GEE6_9BACT</name>
<dbReference type="Proteomes" id="UP000323567">
    <property type="component" value="Unassembled WGS sequence"/>
</dbReference>
<feature type="transmembrane region" description="Helical" evidence="1">
    <location>
        <begin position="55"/>
        <end position="71"/>
    </location>
</feature>
<keyword evidence="1" id="KW-1133">Transmembrane helix</keyword>
<keyword evidence="1" id="KW-0472">Membrane</keyword>
<keyword evidence="1" id="KW-0812">Transmembrane</keyword>
<evidence type="ECO:0000313" key="4">
    <source>
        <dbReference type="Proteomes" id="UP000322658"/>
    </source>
</evidence>
<dbReference type="EMBL" id="VVXJ01000007">
    <property type="protein sequence ID" value="KAA2376771.1"/>
    <property type="molecule type" value="Genomic_DNA"/>
</dbReference>
<proteinExistence type="predicted"/>
<feature type="transmembrane region" description="Helical" evidence="1">
    <location>
        <begin position="6"/>
        <end position="34"/>
    </location>
</feature>
<dbReference type="InterPro" id="IPR017259">
    <property type="entry name" value="UCP037672"/>
</dbReference>
<dbReference type="GeneID" id="92756959"/>
<dbReference type="EMBL" id="VVXK01000001">
    <property type="protein sequence ID" value="KAA2372073.1"/>
    <property type="molecule type" value="Genomic_DNA"/>
</dbReference>
<organism evidence="2 5">
    <name type="scientific">Alistipes shahii</name>
    <dbReference type="NCBI Taxonomy" id="328814"/>
    <lineage>
        <taxon>Bacteria</taxon>
        <taxon>Pseudomonadati</taxon>
        <taxon>Bacteroidota</taxon>
        <taxon>Bacteroidia</taxon>
        <taxon>Bacteroidales</taxon>
        <taxon>Rikenellaceae</taxon>
        <taxon>Alistipes</taxon>
    </lineage>
</organism>
<reference evidence="4 5" key="1">
    <citation type="journal article" date="2019" name="Nat. Med.">
        <title>A library of human gut bacterial isolates paired with longitudinal multiomics data enables mechanistic microbiome research.</title>
        <authorList>
            <person name="Poyet M."/>
            <person name="Groussin M."/>
            <person name="Gibbons S.M."/>
            <person name="Avila-Pacheco J."/>
            <person name="Jiang X."/>
            <person name="Kearney S.M."/>
            <person name="Perrotta A.R."/>
            <person name="Berdy B."/>
            <person name="Zhao S."/>
            <person name="Lieberman T.D."/>
            <person name="Swanson P.K."/>
            <person name="Smith M."/>
            <person name="Roesemann S."/>
            <person name="Alexander J.E."/>
            <person name="Rich S.A."/>
            <person name="Livny J."/>
            <person name="Vlamakis H."/>
            <person name="Clish C."/>
            <person name="Bullock K."/>
            <person name="Deik A."/>
            <person name="Scott J."/>
            <person name="Pierce K.A."/>
            <person name="Xavier R.J."/>
            <person name="Alm E.J."/>
        </authorList>
    </citation>
    <scope>NUCLEOTIDE SEQUENCE [LARGE SCALE GENOMIC DNA]</scope>
    <source>
        <strain evidence="3 4">BIOML-A1</strain>
        <strain evidence="2 5">BIOML-A2</strain>
    </source>
</reference>
<sequence>MNDPLAPLLAGAFVIVCGLLVKRFPMLISGYNTLPKEKRKNVDIDGLSSFMRRHLVIIGGLLILFTTILELTGQQEAFSIILAVYLPVYVIWMVVRAQRYDHNK</sequence>
<dbReference type="AlphaFoldDB" id="A0A5B3GEE6"/>